<dbReference type="EMBL" id="SWLG01000019">
    <property type="protein sequence ID" value="TLS35570.1"/>
    <property type="molecule type" value="Genomic_DNA"/>
</dbReference>
<dbReference type="PANTHER" id="PTHR38465:SF1">
    <property type="entry name" value="HTH-TYPE TRANSCRIPTIONAL REGULATOR MJ1563-RELATED"/>
    <property type="match status" value="1"/>
</dbReference>
<sequence>MDQRDKLDQARERVIESIAQNMDLYSVTSSVGRLYGTMFFENGPMTLDEMKEKLHMSKTSMSTGVRSLMELQMVEKVWKKGERKDLYKTNDDWYKTFSDFFCIRWRKGIELNQKALNDSIAELREAMEGNDLDDEEKQSVEADLEKMQYAMEYYTWLNKVVDLFESGEIFDIVEKP</sequence>
<evidence type="ECO:0000256" key="4">
    <source>
        <dbReference type="PIRNR" id="PIRNR006707"/>
    </source>
</evidence>
<keyword evidence="6" id="KW-1185">Reference proteome</keyword>
<comment type="similarity">
    <text evidence="4">Belongs to the GbsR family.</text>
</comment>
<dbReference type="InterPro" id="IPR036390">
    <property type="entry name" value="WH_DNA-bd_sf"/>
</dbReference>
<keyword evidence="1 4" id="KW-0805">Transcription regulation</keyword>
<accession>A0A5R9EZM8</accession>
<keyword evidence="2 4" id="KW-0238">DNA-binding</keyword>
<name>A0A5R9EZM8_9BACL</name>
<evidence type="ECO:0000256" key="3">
    <source>
        <dbReference type="ARBA" id="ARBA00023163"/>
    </source>
</evidence>
<dbReference type="PIRSF" id="PIRSF006707">
    <property type="entry name" value="MJ1563"/>
    <property type="match status" value="1"/>
</dbReference>
<dbReference type="Proteomes" id="UP000308230">
    <property type="component" value="Unassembled WGS sequence"/>
</dbReference>
<dbReference type="OrthoDB" id="9800374at2"/>
<dbReference type="InterPro" id="IPR052362">
    <property type="entry name" value="HTH-GbsR_regulator"/>
</dbReference>
<gene>
    <name evidence="5" type="ORF">FCL54_19620</name>
</gene>
<dbReference type="InterPro" id="IPR036388">
    <property type="entry name" value="WH-like_DNA-bd_sf"/>
</dbReference>
<dbReference type="AlphaFoldDB" id="A0A5R9EZM8"/>
<dbReference type="InterPro" id="IPR026282">
    <property type="entry name" value="MJ1563"/>
</dbReference>
<evidence type="ECO:0000313" key="6">
    <source>
        <dbReference type="Proteomes" id="UP000308230"/>
    </source>
</evidence>
<protein>
    <recommendedName>
        <fullName evidence="4">HTH-type transcriptional regulator</fullName>
    </recommendedName>
</protein>
<proteinExistence type="inferred from homology"/>
<dbReference type="RefSeq" id="WP_138128642.1">
    <property type="nucleotide sequence ID" value="NZ_SWLG01000019.1"/>
</dbReference>
<evidence type="ECO:0000256" key="1">
    <source>
        <dbReference type="ARBA" id="ARBA00023015"/>
    </source>
</evidence>
<dbReference type="GO" id="GO:0003677">
    <property type="term" value="F:DNA binding"/>
    <property type="evidence" value="ECO:0007669"/>
    <property type="project" value="UniProtKB-UniRule"/>
</dbReference>
<evidence type="ECO:0000256" key="2">
    <source>
        <dbReference type="ARBA" id="ARBA00023125"/>
    </source>
</evidence>
<evidence type="ECO:0000313" key="5">
    <source>
        <dbReference type="EMBL" id="TLS35570.1"/>
    </source>
</evidence>
<keyword evidence="3 4" id="KW-0804">Transcription</keyword>
<dbReference type="PANTHER" id="PTHR38465">
    <property type="entry name" value="HTH-TYPE TRANSCRIPTIONAL REGULATOR MJ1563-RELATED"/>
    <property type="match status" value="1"/>
</dbReference>
<reference evidence="5 6" key="1">
    <citation type="submission" date="2019-04" db="EMBL/GenBank/DDBJ databases">
        <title>Bacillus caeni sp. nov., a bacterium isolated from mangrove sediment.</title>
        <authorList>
            <person name="Huang H."/>
            <person name="Mo K."/>
            <person name="Hu Y."/>
        </authorList>
    </citation>
    <scope>NUCLEOTIDE SEQUENCE [LARGE SCALE GENOMIC DNA]</scope>
    <source>
        <strain evidence="5 6">HB172195</strain>
    </source>
</reference>
<dbReference type="SUPFAM" id="SSF46785">
    <property type="entry name" value="Winged helix' DNA-binding domain"/>
    <property type="match status" value="1"/>
</dbReference>
<dbReference type="Gene3D" id="1.10.10.10">
    <property type="entry name" value="Winged helix-like DNA-binding domain superfamily/Winged helix DNA-binding domain"/>
    <property type="match status" value="1"/>
</dbReference>
<comment type="caution">
    <text evidence="5">The sequence shown here is derived from an EMBL/GenBank/DDBJ whole genome shotgun (WGS) entry which is preliminary data.</text>
</comment>
<organism evidence="5 6">
    <name type="scientific">Exobacillus caeni</name>
    <dbReference type="NCBI Taxonomy" id="2574798"/>
    <lineage>
        <taxon>Bacteria</taxon>
        <taxon>Bacillati</taxon>
        <taxon>Bacillota</taxon>
        <taxon>Bacilli</taxon>
        <taxon>Bacillales</taxon>
        <taxon>Guptibacillaceae</taxon>
        <taxon>Exobacillus</taxon>
    </lineage>
</organism>